<sequence>MPIAHNHAVWGALLGACVIHENVELGEVAARWTFELEPENTGNYVLLSKLYSSVGRWRDAENVRDMVNEVGLRKLPARSLVEFSKLFRILTFMKVVSIHFALLSPATTT</sequence>
<dbReference type="Pfam" id="PF20431">
    <property type="entry name" value="E_motif"/>
    <property type="match status" value="1"/>
</dbReference>
<dbReference type="GO" id="GO:0009451">
    <property type="term" value="P:RNA modification"/>
    <property type="evidence" value="ECO:0007669"/>
    <property type="project" value="InterPro"/>
</dbReference>
<proteinExistence type="predicted"/>
<dbReference type="EMBL" id="ASHM01058688">
    <property type="protein sequence ID" value="PNX89109.1"/>
    <property type="molecule type" value="Genomic_DNA"/>
</dbReference>
<name>A0A2K3MEC5_TRIPR</name>
<evidence type="ECO:0000313" key="2">
    <source>
        <dbReference type="Proteomes" id="UP000236291"/>
    </source>
</evidence>
<reference evidence="1 2" key="2">
    <citation type="journal article" date="2017" name="Front. Plant Sci.">
        <title>Gene Classification and Mining of Molecular Markers Useful in Red Clover (Trifolium pratense) Breeding.</title>
        <authorList>
            <person name="Istvanek J."/>
            <person name="Dluhosova J."/>
            <person name="Dluhos P."/>
            <person name="Patkova L."/>
            <person name="Nedelnik J."/>
            <person name="Repkova J."/>
        </authorList>
    </citation>
    <scope>NUCLEOTIDE SEQUENCE [LARGE SCALE GENOMIC DNA]</scope>
    <source>
        <strain evidence="2">cv. Tatra</strain>
        <tissue evidence="1">Young leaves</tissue>
    </source>
</reference>
<accession>A0A2K3MEC5</accession>
<gene>
    <name evidence="1" type="ORF">L195_g045226</name>
</gene>
<dbReference type="GO" id="GO:0003723">
    <property type="term" value="F:RNA binding"/>
    <property type="evidence" value="ECO:0007669"/>
    <property type="project" value="InterPro"/>
</dbReference>
<dbReference type="ExpressionAtlas" id="A0A2K3MEC5">
    <property type="expression patterns" value="baseline"/>
</dbReference>
<dbReference type="STRING" id="57577.A0A2K3MEC5"/>
<dbReference type="PANTHER" id="PTHR47926:SF493">
    <property type="entry name" value="PENTATRICOPEPTIDE REPEAT-CONTAINING PROTEIN"/>
    <property type="match status" value="1"/>
</dbReference>
<evidence type="ECO:0008006" key="3">
    <source>
        <dbReference type="Google" id="ProtNLM"/>
    </source>
</evidence>
<organism evidence="1 2">
    <name type="scientific">Trifolium pratense</name>
    <name type="common">Red clover</name>
    <dbReference type="NCBI Taxonomy" id="57577"/>
    <lineage>
        <taxon>Eukaryota</taxon>
        <taxon>Viridiplantae</taxon>
        <taxon>Streptophyta</taxon>
        <taxon>Embryophyta</taxon>
        <taxon>Tracheophyta</taxon>
        <taxon>Spermatophyta</taxon>
        <taxon>Magnoliopsida</taxon>
        <taxon>eudicotyledons</taxon>
        <taxon>Gunneridae</taxon>
        <taxon>Pentapetalae</taxon>
        <taxon>rosids</taxon>
        <taxon>fabids</taxon>
        <taxon>Fabales</taxon>
        <taxon>Fabaceae</taxon>
        <taxon>Papilionoideae</taxon>
        <taxon>50 kb inversion clade</taxon>
        <taxon>NPAAA clade</taxon>
        <taxon>Hologalegina</taxon>
        <taxon>IRL clade</taxon>
        <taxon>Trifolieae</taxon>
        <taxon>Trifolium</taxon>
    </lineage>
</organism>
<dbReference type="AlphaFoldDB" id="A0A2K3MEC5"/>
<dbReference type="InterPro" id="IPR046848">
    <property type="entry name" value="E_motif"/>
</dbReference>
<dbReference type="PANTHER" id="PTHR47926">
    <property type="entry name" value="PENTATRICOPEPTIDE REPEAT-CONTAINING PROTEIN"/>
    <property type="match status" value="1"/>
</dbReference>
<protein>
    <recommendedName>
        <fullName evidence="3">Pentatricopeptide repeat-containing protein</fullName>
    </recommendedName>
</protein>
<dbReference type="Proteomes" id="UP000236291">
    <property type="component" value="Unassembled WGS sequence"/>
</dbReference>
<dbReference type="InterPro" id="IPR046960">
    <property type="entry name" value="PPR_At4g14850-like_plant"/>
</dbReference>
<evidence type="ECO:0000313" key="1">
    <source>
        <dbReference type="EMBL" id="PNX89109.1"/>
    </source>
</evidence>
<comment type="caution">
    <text evidence="1">The sequence shown here is derived from an EMBL/GenBank/DDBJ whole genome shotgun (WGS) entry which is preliminary data.</text>
</comment>
<reference evidence="1 2" key="1">
    <citation type="journal article" date="2014" name="Am. J. Bot.">
        <title>Genome assembly and annotation for red clover (Trifolium pratense; Fabaceae).</title>
        <authorList>
            <person name="Istvanek J."/>
            <person name="Jaros M."/>
            <person name="Krenek A."/>
            <person name="Repkova J."/>
        </authorList>
    </citation>
    <scope>NUCLEOTIDE SEQUENCE [LARGE SCALE GENOMIC DNA]</scope>
    <source>
        <strain evidence="2">cv. Tatra</strain>
        <tissue evidence="1">Young leaves</tissue>
    </source>
</reference>